<dbReference type="GO" id="GO:0005536">
    <property type="term" value="F:D-glucose binding"/>
    <property type="evidence" value="ECO:0007669"/>
    <property type="project" value="InterPro"/>
</dbReference>
<dbReference type="Gene3D" id="3.40.367.20">
    <property type="match status" value="1"/>
</dbReference>
<dbReference type="Proteomes" id="UP000662572">
    <property type="component" value="Unassembled WGS sequence"/>
</dbReference>
<dbReference type="GO" id="GO:0005829">
    <property type="term" value="C:cytosol"/>
    <property type="evidence" value="ECO:0007669"/>
    <property type="project" value="TreeGrafter"/>
</dbReference>
<dbReference type="GO" id="GO:0004340">
    <property type="term" value="F:glucokinase activity"/>
    <property type="evidence" value="ECO:0007669"/>
    <property type="project" value="InterPro"/>
</dbReference>
<organism evidence="4 5">
    <name type="scientific">Asticcacaulis endophyticus</name>
    <dbReference type="NCBI Taxonomy" id="1395890"/>
    <lineage>
        <taxon>Bacteria</taxon>
        <taxon>Pseudomonadati</taxon>
        <taxon>Pseudomonadota</taxon>
        <taxon>Alphaproteobacteria</taxon>
        <taxon>Caulobacterales</taxon>
        <taxon>Caulobacteraceae</taxon>
        <taxon>Asticcacaulis</taxon>
    </lineage>
</organism>
<dbReference type="PANTHER" id="PTHR47690:SF1">
    <property type="entry name" value="GLUCOKINASE"/>
    <property type="match status" value="1"/>
</dbReference>
<evidence type="ECO:0000256" key="3">
    <source>
        <dbReference type="RuleBase" id="RU004046"/>
    </source>
</evidence>
<dbReference type="Gene3D" id="3.30.420.40">
    <property type="match status" value="1"/>
</dbReference>
<dbReference type="AlphaFoldDB" id="A0A918PWS5"/>
<dbReference type="PANTHER" id="PTHR47690">
    <property type="entry name" value="GLUCOKINASE"/>
    <property type="match status" value="1"/>
</dbReference>
<comment type="caution">
    <text evidence="4">The sequence shown here is derived from an EMBL/GenBank/DDBJ whole genome shotgun (WGS) entry which is preliminary data.</text>
</comment>
<proteinExistence type="inferred from homology"/>
<keyword evidence="1" id="KW-0808">Transferase</keyword>
<evidence type="ECO:0000313" key="4">
    <source>
        <dbReference type="EMBL" id="GGZ23311.1"/>
    </source>
</evidence>
<keyword evidence="2" id="KW-0418">Kinase</keyword>
<dbReference type="CDD" id="cd24008">
    <property type="entry name" value="ASKHA_NBD_GLK"/>
    <property type="match status" value="1"/>
</dbReference>
<dbReference type="InterPro" id="IPR050201">
    <property type="entry name" value="Bacterial_glucokinase"/>
</dbReference>
<dbReference type="RefSeq" id="WP_189484811.1">
    <property type="nucleotide sequence ID" value="NZ_BMZB01000001.1"/>
</dbReference>
<dbReference type="Pfam" id="PF02685">
    <property type="entry name" value="Glucokinase"/>
    <property type="match status" value="1"/>
</dbReference>
<dbReference type="GO" id="GO:0005524">
    <property type="term" value="F:ATP binding"/>
    <property type="evidence" value="ECO:0007669"/>
    <property type="project" value="InterPro"/>
</dbReference>
<name>A0A918PWS5_9CAUL</name>
<dbReference type="SUPFAM" id="SSF53067">
    <property type="entry name" value="Actin-like ATPase domain"/>
    <property type="match status" value="1"/>
</dbReference>
<keyword evidence="5" id="KW-1185">Reference proteome</keyword>
<sequence>MVQSVLLSDISSGDYLKLALARPGERPGAFMHYTCSSLDEFNADIMEFLSANGNPRLRGAAFSTSGWETNGVVELVRYGFHLKRGDIRNLLGIQRLNIVNNLVAKALAVPQLEPHEREKLFGGDATPDQPIAVIGPEHGLGVALLVPDGMGNWTAMPSEGGHTDLSATNAEEAAVLELMVKKFGHVSRERAVSIAGLAEIWRCLALLDKDDVPTPPPEEIVARAYAEDERSKRAIALAMGWYAAMAADAALMMGARGGIYLSGGIGDLVGDLFDIEAFATRFYDKGRVISFLKGIPVYRTKASEMEILGLTTLFDPDLMPV</sequence>
<dbReference type="EMBL" id="BMZB01000001">
    <property type="protein sequence ID" value="GGZ23311.1"/>
    <property type="molecule type" value="Genomic_DNA"/>
</dbReference>
<accession>A0A918PWS5</accession>
<reference evidence="4" key="2">
    <citation type="submission" date="2020-09" db="EMBL/GenBank/DDBJ databases">
        <authorList>
            <person name="Sun Q."/>
            <person name="Kim S."/>
        </authorList>
    </citation>
    <scope>NUCLEOTIDE SEQUENCE</scope>
    <source>
        <strain evidence="4">KCTC 32296</strain>
    </source>
</reference>
<gene>
    <name evidence="4" type="ORF">GCM10011273_05340</name>
</gene>
<comment type="similarity">
    <text evidence="3">Belongs to the bacterial glucokinase family.</text>
</comment>
<dbReference type="InterPro" id="IPR043129">
    <property type="entry name" value="ATPase_NBD"/>
</dbReference>
<evidence type="ECO:0000256" key="1">
    <source>
        <dbReference type="ARBA" id="ARBA00022679"/>
    </source>
</evidence>
<dbReference type="InterPro" id="IPR003836">
    <property type="entry name" value="Glucokinase"/>
</dbReference>
<protein>
    <submittedName>
        <fullName evidence="4">Glucokinase</fullName>
    </submittedName>
</protein>
<evidence type="ECO:0000256" key="2">
    <source>
        <dbReference type="ARBA" id="ARBA00022777"/>
    </source>
</evidence>
<dbReference type="GO" id="GO:0006096">
    <property type="term" value="P:glycolytic process"/>
    <property type="evidence" value="ECO:0007669"/>
    <property type="project" value="InterPro"/>
</dbReference>
<evidence type="ECO:0000313" key="5">
    <source>
        <dbReference type="Proteomes" id="UP000662572"/>
    </source>
</evidence>
<reference evidence="4" key="1">
    <citation type="journal article" date="2014" name="Int. J. Syst. Evol. Microbiol.">
        <title>Complete genome sequence of Corynebacterium casei LMG S-19264T (=DSM 44701T), isolated from a smear-ripened cheese.</title>
        <authorList>
            <consortium name="US DOE Joint Genome Institute (JGI-PGF)"/>
            <person name="Walter F."/>
            <person name="Albersmeier A."/>
            <person name="Kalinowski J."/>
            <person name="Ruckert C."/>
        </authorList>
    </citation>
    <scope>NUCLEOTIDE SEQUENCE</scope>
    <source>
        <strain evidence="4">KCTC 32296</strain>
    </source>
</reference>